<dbReference type="EC" id="3.2.2.n1" evidence="2"/>
<organism evidence="3 4">
    <name type="scientific">Lawsonia intracellularis (strain PHE/MN1-00)</name>
    <dbReference type="NCBI Taxonomy" id="363253"/>
    <lineage>
        <taxon>Bacteria</taxon>
        <taxon>Pseudomonadati</taxon>
        <taxon>Thermodesulfobacteriota</taxon>
        <taxon>Desulfovibrionia</taxon>
        <taxon>Desulfovibrionales</taxon>
        <taxon>Desulfovibrionaceae</taxon>
        <taxon>Lawsonia</taxon>
    </lineage>
</organism>
<evidence type="ECO:0000256" key="1">
    <source>
        <dbReference type="ARBA" id="ARBA00000274"/>
    </source>
</evidence>
<protein>
    <recommendedName>
        <fullName evidence="2">Cytokinin riboside 5'-monophosphate phosphoribohydrolase</fullName>
        <ecNumber evidence="2">3.2.2.n1</ecNumber>
    </recommendedName>
</protein>
<comment type="similarity">
    <text evidence="2">Belongs to the LOG family.</text>
</comment>
<dbReference type="SUPFAM" id="SSF102405">
    <property type="entry name" value="MCP/YpsA-like"/>
    <property type="match status" value="1"/>
</dbReference>
<dbReference type="EMBL" id="AM180252">
    <property type="protein sequence ID" value="CAJ54398.1"/>
    <property type="molecule type" value="Genomic_DNA"/>
</dbReference>
<dbReference type="HOGENOM" id="CLU_058336_0_4_7"/>
<dbReference type="GO" id="GO:0008714">
    <property type="term" value="F:AMP nucleosidase activity"/>
    <property type="evidence" value="ECO:0007669"/>
    <property type="project" value="UniProtKB-EC"/>
</dbReference>
<reference evidence="3 4" key="1">
    <citation type="submission" date="2005-11" db="EMBL/GenBank/DDBJ databases">
        <title>The complete genome sequence of Lawsonia intracellularis: the causative agent of proliferative enteropathy.</title>
        <authorList>
            <person name="Kaur K."/>
            <person name="Zhang Q."/>
            <person name="Beckler D."/>
            <person name="Munir S."/>
            <person name="Li L."/>
            <person name="Kinsley K."/>
            <person name="Herron L."/>
            <person name="Peterson A."/>
            <person name="May B."/>
            <person name="Singh S."/>
            <person name="Gebhart C."/>
            <person name="Kapur V."/>
        </authorList>
    </citation>
    <scope>NUCLEOTIDE SEQUENCE [LARGE SCALE GENOMIC DNA]</scope>
    <source>
        <strain evidence="3 4">PHE/MN1-00</strain>
    </source>
</reference>
<sequence length="233" mass="26209">MEECSPIDLLSTKETWRLFRIISETVDGFEAMSKAGPCVSIFGSARAKPDNPLYKETEAISKLLVSAGFGIITGGGPGLMEAANKAAFEAGGRSIGLHIHLPHEEGCNNYLTIRTEYRYFFIRKLMFVKYAQAYVVMPGGMGTIDEFSEAFVLTQTKRIHPFPIILYNSQFWNGLVDWMRQTMSKEGFIEPSEIDALLNICDTPEEVLKIIQEKVPTAITHKKNKHKQLHSYP</sequence>
<dbReference type="RefSeq" id="WP_011526427.1">
    <property type="nucleotide sequence ID" value="NC_008011.1"/>
</dbReference>
<keyword evidence="2" id="KW-0378">Hydrolase</keyword>
<evidence type="ECO:0000313" key="3">
    <source>
        <dbReference type="EMBL" id="CAJ54398.1"/>
    </source>
</evidence>
<evidence type="ECO:0000313" key="4">
    <source>
        <dbReference type="Proteomes" id="UP000002430"/>
    </source>
</evidence>
<dbReference type="Pfam" id="PF03641">
    <property type="entry name" value="Lysine_decarbox"/>
    <property type="match status" value="1"/>
</dbReference>
<dbReference type="InterPro" id="IPR031100">
    <property type="entry name" value="LOG_fam"/>
</dbReference>
<accession>Q1MRH8</accession>
<dbReference type="Proteomes" id="UP000002430">
    <property type="component" value="Chromosome"/>
</dbReference>
<gene>
    <name evidence="3" type="primary">leuB</name>
    <name evidence="3" type="ordered locus">LI0342</name>
</gene>
<dbReference type="PANTHER" id="PTHR43393">
    <property type="entry name" value="CYTOKININ RIBOSIDE 5'-MONOPHOSPHATE PHOSPHORIBOHYDROLASE"/>
    <property type="match status" value="1"/>
</dbReference>
<dbReference type="NCBIfam" id="TIGR00730">
    <property type="entry name" value="Rossman fold protein, TIGR00730 family"/>
    <property type="match status" value="1"/>
</dbReference>
<dbReference type="Gene3D" id="3.40.50.450">
    <property type="match status" value="1"/>
</dbReference>
<dbReference type="GO" id="GO:0005829">
    <property type="term" value="C:cytosol"/>
    <property type="evidence" value="ECO:0007669"/>
    <property type="project" value="TreeGrafter"/>
</dbReference>
<name>Q1MRH8_LAWIP</name>
<dbReference type="PANTHER" id="PTHR43393:SF3">
    <property type="entry name" value="LYSINE DECARBOXYLASE-LIKE PROTEIN"/>
    <property type="match status" value="1"/>
</dbReference>
<dbReference type="OrthoDB" id="9801098at2"/>
<dbReference type="eggNOG" id="COG1611">
    <property type="taxonomic scope" value="Bacteria"/>
</dbReference>
<dbReference type="KEGG" id="lip:LI0342"/>
<dbReference type="STRING" id="363253.LI0342"/>
<evidence type="ECO:0000256" key="2">
    <source>
        <dbReference type="RuleBase" id="RU363015"/>
    </source>
</evidence>
<keyword evidence="2" id="KW-0203">Cytokinin biosynthesis</keyword>
<dbReference type="AlphaFoldDB" id="Q1MRH8"/>
<dbReference type="InterPro" id="IPR052341">
    <property type="entry name" value="LOG_family_nucleotidases"/>
</dbReference>
<proteinExistence type="inferred from homology"/>
<keyword evidence="4" id="KW-1185">Reference proteome</keyword>
<comment type="catalytic activity">
    <reaction evidence="1">
        <text>AMP + H2O = D-ribose 5-phosphate + adenine</text>
        <dbReference type="Rhea" id="RHEA:20129"/>
        <dbReference type="ChEBI" id="CHEBI:15377"/>
        <dbReference type="ChEBI" id="CHEBI:16708"/>
        <dbReference type="ChEBI" id="CHEBI:78346"/>
        <dbReference type="ChEBI" id="CHEBI:456215"/>
        <dbReference type="EC" id="3.2.2.4"/>
    </reaction>
</comment>
<dbReference type="InterPro" id="IPR005269">
    <property type="entry name" value="LOG"/>
</dbReference>
<dbReference type="GO" id="GO:0009691">
    <property type="term" value="P:cytokinin biosynthetic process"/>
    <property type="evidence" value="ECO:0007669"/>
    <property type="project" value="UniProtKB-UniRule"/>
</dbReference>